<dbReference type="RefSeq" id="WP_188496910.1">
    <property type="nucleotide sequence ID" value="NZ_BMFV01000010.1"/>
</dbReference>
<dbReference type="InterPro" id="IPR003607">
    <property type="entry name" value="HD/PDEase_dom"/>
</dbReference>
<dbReference type="CDD" id="cd00077">
    <property type="entry name" value="HDc"/>
    <property type="match status" value="1"/>
</dbReference>
<comment type="caution">
    <text evidence="2">The sequence shown here is derived from an EMBL/GenBank/DDBJ whole genome shotgun (WGS) entry which is preliminary data.</text>
</comment>
<dbReference type="PANTHER" id="PTHR46246">
    <property type="entry name" value="GUANOSINE-3',5'-BIS(DIPHOSPHATE) 3'-PYROPHOSPHOHYDROLASE MESH1"/>
    <property type="match status" value="1"/>
</dbReference>
<dbReference type="GO" id="GO:0008893">
    <property type="term" value="F:guanosine-3',5'-bis(diphosphate) 3'-diphosphatase activity"/>
    <property type="evidence" value="ECO:0007669"/>
    <property type="project" value="TreeGrafter"/>
</dbReference>
<sequence length="181" mass="20570">MAGLTNIDIAIAFAAKAHEGQQRKASEVPYISHPFGVAMLLVQAGCSEAVVIAGLLHDTLEDTETTYDQLLETFGQTVADYVKTCSEPDKSKVWEERKQHTIDTLQHASEEVCSIICADKIHNLRSMNTEFEQYGEALWEKFKRGKQEQKWYYEEISKILAAKMGHHPLCKALQDEMYKLF</sequence>
<dbReference type="InterPro" id="IPR052194">
    <property type="entry name" value="MESH1"/>
</dbReference>
<name>A0A8J2ZUX8_9BACL</name>
<dbReference type="Proteomes" id="UP000656813">
    <property type="component" value="Unassembled WGS sequence"/>
</dbReference>
<dbReference type="PANTHER" id="PTHR46246:SF1">
    <property type="entry name" value="GUANOSINE-3',5'-BIS(DIPHOSPHATE) 3'-PYROPHOSPHOHYDROLASE MESH1"/>
    <property type="match status" value="1"/>
</dbReference>
<dbReference type="SMART" id="SM00471">
    <property type="entry name" value="HDc"/>
    <property type="match status" value="1"/>
</dbReference>
<evidence type="ECO:0000313" key="2">
    <source>
        <dbReference type="EMBL" id="GGH80218.1"/>
    </source>
</evidence>
<dbReference type="Pfam" id="PF13328">
    <property type="entry name" value="HD_4"/>
    <property type="match status" value="1"/>
</dbReference>
<feature type="domain" description="HD/PDEase" evidence="1">
    <location>
        <begin position="26"/>
        <end position="133"/>
    </location>
</feature>
<evidence type="ECO:0000259" key="1">
    <source>
        <dbReference type="SMART" id="SM00471"/>
    </source>
</evidence>
<reference evidence="2" key="2">
    <citation type="submission" date="2020-09" db="EMBL/GenBank/DDBJ databases">
        <authorList>
            <person name="Sun Q."/>
            <person name="Zhou Y."/>
        </authorList>
    </citation>
    <scope>NUCLEOTIDE SEQUENCE</scope>
    <source>
        <strain evidence="2">CGMCC 1.12777</strain>
    </source>
</reference>
<proteinExistence type="predicted"/>
<reference evidence="2" key="1">
    <citation type="journal article" date="2014" name="Int. J. Syst. Evol. Microbiol.">
        <title>Complete genome sequence of Corynebacterium casei LMG S-19264T (=DSM 44701T), isolated from a smear-ripened cheese.</title>
        <authorList>
            <consortium name="US DOE Joint Genome Institute (JGI-PGF)"/>
            <person name="Walter F."/>
            <person name="Albersmeier A."/>
            <person name="Kalinowski J."/>
            <person name="Ruckert C."/>
        </authorList>
    </citation>
    <scope>NUCLEOTIDE SEQUENCE</scope>
    <source>
        <strain evidence="2">CGMCC 1.12777</strain>
    </source>
</reference>
<dbReference type="Gene3D" id="1.10.3210.10">
    <property type="entry name" value="Hypothetical protein af1432"/>
    <property type="match status" value="1"/>
</dbReference>
<dbReference type="AlphaFoldDB" id="A0A8J2ZUX8"/>
<protein>
    <submittedName>
        <fullName evidence="2">Phosphohydrolase</fullName>
    </submittedName>
</protein>
<gene>
    <name evidence="2" type="ORF">GCM10007096_16290</name>
</gene>
<organism evidence="2 3">
    <name type="scientific">Pullulanibacillus pueri</name>
    <dbReference type="NCBI Taxonomy" id="1437324"/>
    <lineage>
        <taxon>Bacteria</taxon>
        <taxon>Bacillati</taxon>
        <taxon>Bacillota</taxon>
        <taxon>Bacilli</taxon>
        <taxon>Bacillales</taxon>
        <taxon>Sporolactobacillaceae</taxon>
        <taxon>Pullulanibacillus</taxon>
    </lineage>
</organism>
<dbReference type="EMBL" id="BMFV01000010">
    <property type="protein sequence ID" value="GGH80218.1"/>
    <property type="molecule type" value="Genomic_DNA"/>
</dbReference>
<accession>A0A8J2ZUX8</accession>
<keyword evidence="3" id="KW-1185">Reference proteome</keyword>
<evidence type="ECO:0000313" key="3">
    <source>
        <dbReference type="Proteomes" id="UP000656813"/>
    </source>
</evidence>
<dbReference type="SUPFAM" id="SSF109604">
    <property type="entry name" value="HD-domain/PDEase-like"/>
    <property type="match status" value="1"/>
</dbReference>